<feature type="domain" description="HRDC" evidence="2">
    <location>
        <begin position="216"/>
        <end position="295"/>
    </location>
</feature>
<dbReference type="Pfam" id="PF00570">
    <property type="entry name" value="HRDC"/>
    <property type="match status" value="1"/>
</dbReference>
<dbReference type="GO" id="GO:0008408">
    <property type="term" value="F:3'-5' exonuclease activity"/>
    <property type="evidence" value="ECO:0007669"/>
    <property type="project" value="InterPro"/>
</dbReference>
<dbReference type="InterPro" id="IPR036397">
    <property type="entry name" value="RNaseH_sf"/>
</dbReference>
<dbReference type="Proteomes" id="UP000642876">
    <property type="component" value="Unassembled WGS sequence"/>
</dbReference>
<dbReference type="GO" id="GO:0003676">
    <property type="term" value="F:nucleic acid binding"/>
    <property type="evidence" value="ECO:0007669"/>
    <property type="project" value="InterPro"/>
</dbReference>
<evidence type="ECO:0000313" key="3">
    <source>
        <dbReference type="EMBL" id="MBC3178889.1"/>
    </source>
</evidence>
<feature type="region of interest" description="Disordered" evidence="1">
    <location>
        <begin position="401"/>
        <end position="424"/>
    </location>
</feature>
<dbReference type="PROSITE" id="PS50967">
    <property type="entry name" value="HRDC"/>
    <property type="match status" value="1"/>
</dbReference>
<dbReference type="Proteomes" id="UP000516235">
    <property type="component" value="Chromosome"/>
</dbReference>
<dbReference type="SMART" id="SM00341">
    <property type="entry name" value="HRDC"/>
    <property type="match status" value="1"/>
</dbReference>
<sequence>MSLPVTYRLATTPEEFARAAETLAAGRGAFAVDTERASAFRYDDRAFLVQIYRRDAGTFLFAPEGHRSALTDALAPVVNGTDWILHAASDDLKSLAHLGLYPGTLFDTELASRLAGFDRPNLGAMVQHFVGVELEKGHGHEDWSTTPLPASWQEYAALDVVHLHALAEALAEFLDEHGKLSFAEQEFAHVVAEAGAATHSPRKTWRDVKGVSALRNPSSLQIARGLWEVRDRIGRSDDLAPGKVLTNDALVAIAKEQPRTVAELRRVARSRSMSRQDAREWLSHVEASLAEDSSTWPSPTQKVESGQPSKSSWEREYPRSYRALQLAREAVAGAAADLDMLPEVLLQPRALREAMWFAPDDGARWSANAAADRLNDAGARPWQIDATASLLARAQEQAALEGVPVRRPEASGRAAARRRRKARG</sequence>
<dbReference type="InterPro" id="IPR041605">
    <property type="entry name" value="Exo_C"/>
</dbReference>
<dbReference type="KEGG" id="cluj:IAU68_06655"/>
<dbReference type="Gene3D" id="1.10.150.80">
    <property type="entry name" value="HRDC domain"/>
    <property type="match status" value="2"/>
</dbReference>
<feature type="compositionally biased region" description="Polar residues" evidence="1">
    <location>
        <begin position="291"/>
        <end position="311"/>
    </location>
</feature>
<evidence type="ECO:0000259" key="2">
    <source>
        <dbReference type="PROSITE" id="PS50967"/>
    </source>
</evidence>
<accession>A0A7H0JWH3</accession>
<dbReference type="SMART" id="SM00474">
    <property type="entry name" value="35EXOc"/>
    <property type="match status" value="1"/>
</dbReference>
<proteinExistence type="predicted"/>
<dbReference type="InterPro" id="IPR051086">
    <property type="entry name" value="RNase_D-like"/>
</dbReference>
<dbReference type="InterPro" id="IPR002562">
    <property type="entry name" value="3'-5'_exonuclease_dom"/>
</dbReference>
<dbReference type="GO" id="GO:0000166">
    <property type="term" value="F:nucleotide binding"/>
    <property type="evidence" value="ECO:0007669"/>
    <property type="project" value="InterPro"/>
</dbReference>
<evidence type="ECO:0000313" key="6">
    <source>
        <dbReference type="Proteomes" id="UP000642876"/>
    </source>
</evidence>
<gene>
    <name evidence="3" type="ORF">H7348_06150</name>
    <name evidence="4" type="ORF">IAU68_06655</name>
</gene>
<dbReference type="EMBL" id="CP061032">
    <property type="protein sequence ID" value="QNP89389.1"/>
    <property type="molecule type" value="Genomic_DNA"/>
</dbReference>
<organism evidence="4 5">
    <name type="scientific">Corynebacterium lujinxingii</name>
    <dbReference type="NCBI Taxonomy" id="2763010"/>
    <lineage>
        <taxon>Bacteria</taxon>
        <taxon>Bacillati</taxon>
        <taxon>Actinomycetota</taxon>
        <taxon>Actinomycetes</taxon>
        <taxon>Mycobacteriales</taxon>
        <taxon>Corynebacteriaceae</taxon>
        <taxon>Corynebacterium</taxon>
    </lineage>
</organism>
<dbReference type="EMBL" id="JACMYE010000004">
    <property type="protein sequence ID" value="MBC3178889.1"/>
    <property type="molecule type" value="Genomic_DNA"/>
</dbReference>
<feature type="compositionally biased region" description="Basic residues" evidence="1">
    <location>
        <begin position="415"/>
        <end position="424"/>
    </location>
</feature>
<dbReference type="CDD" id="cd06142">
    <property type="entry name" value="RNaseD_exo"/>
    <property type="match status" value="1"/>
</dbReference>
<dbReference type="GO" id="GO:0006139">
    <property type="term" value="P:nucleobase-containing compound metabolic process"/>
    <property type="evidence" value="ECO:0007669"/>
    <property type="project" value="InterPro"/>
</dbReference>
<evidence type="ECO:0000256" key="1">
    <source>
        <dbReference type="SAM" id="MobiDB-lite"/>
    </source>
</evidence>
<dbReference type="PANTHER" id="PTHR47649">
    <property type="entry name" value="RIBONUCLEASE D"/>
    <property type="match status" value="1"/>
</dbReference>
<dbReference type="Gene3D" id="3.30.420.10">
    <property type="entry name" value="Ribonuclease H-like superfamily/Ribonuclease H"/>
    <property type="match status" value="1"/>
</dbReference>
<dbReference type="Pfam" id="PF18305">
    <property type="entry name" value="DNA_pol_A_exoN"/>
    <property type="match status" value="1"/>
</dbReference>
<keyword evidence="6" id="KW-1185">Reference proteome</keyword>
<dbReference type="InterPro" id="IPR012337">
    <property type="entry name" value="RNaseH-like_sf"/>
</dbReference>
<feature type="region of interest" description="Disordered" evidence="1">
    <location>
        <begin position="290"/>
        <end position="314"/>
    </location>
</feature>
<dbReference type="InterPro" id="IPR010997">
    <property type="entry name" value="HRDC-like_sf"/>
</dbReference>
<name>A0A7H0JWH3_9CORY</name>
<dbReference type="InterPro" id="IPR044876">
    <property type="entry name" value="HRDC_dom_sf"/>
</dbReference>
<protein>
    <submittedName>
        <fullName evidence="4">HRDC domain-containing protein</fullName>
    </submittedName>
</protein>
<dbReference type="AlphaFoldDB" id="A0A7H0JWH3"/>
<dbReference type="InterPro" id="IPR002121">
    <property type="entry name" value="HRDC_dom"/>
</dbReference>
<dbReference type="PANTHER" id="PTHR47649:SF1">
    <property type="entry name" value="RIBONUCLEASE D"/>
    <property type="match status" value="1"/>
</dbReference>
<reference evidence="5 6" key="1">
    <citation type="submission" date="2020-08" db="EMBL/GenBank/DDBJ databases">
        <title>novel species in genus Corynebacterium.</title>
        <authorList>
            <person name="Zhang G."/>
        </authorList>
    </citation>
    <scope>NUCLEOTIDE SEQUENCE [LARGE SCALE GENOMIC DNA]</scope>
    <source>
        <strain evidence="4">Zg-917</strain>
        <strain evidence="5 6">zg-917</strain>
    </source>
</reference>
<dbReference type="RefSeq" id="WP_171194097.1">
    <property type="nucleotide sequence ID" value="NZ_CP061032.1"/>
</dbReference>
<dbReference type="SUPFAM" id="SSF53098">
    <property type="entry name" value="Ribonuclease H-like"/>
    <property type="match status" value="1"/>
</dbReference>
<evidence type="ECO:0000313" key="5">
    <source>
        <dbReference type="Proteomes" id="UP000516235"/>
    </source>
</evidence>
<dbReference type="SUPFAM" id="SSF47819">
    <property type="entry name" value="HRDC-like"/>
    <property type="match status" value="1"/>
</dbReference>
<dbReference type="Pfam" id="PF01612">
    <property type="entry name" value="DNA_pol_A_exo1"/>
    <property type="match status" value="1"/>
</dbReference>
<evidence type="ECO:0000313" key="4">
    <source>
        <dbReference type="EMBL" id="QNP89389.1"/>
    </source>
</evidence>